<evidence type="ECO:0000256" key="3">
    <source>
        <dbReference type="ARBA" id="ARBA00022729"/>
    </source>
</evidence>
<name>A0ABV5EP98_9MICO</name>
<comment type="caution">
    <text evidence="10">The sequence shown here is derived from an EMBL/GenBank/DDBJ whole genome shotgun (WGS) entry which is preliminary data.</text>
</comment>
<keyword evidence="4 8" id="KW-1133">Transmembrane helix</keyword>
<evidence type="ECO:0000313" key="11">
    <source>
        <dbReference type="Proteomes" id="UP001589643"/>
    </source>
</evidence>
<evidence type="ECO:0000313" key="10">
    <source>
        <dbReference type="EMBL" id="MFB8891789.1"/>
    </source>
</evidence>
<dbReference type="Gene3D" id="3.30.10.20">
    <property type="match status" value="1"/>
</dbReference>
<sequence>MRAVSYCTETFGGEMTSENTSHSRATTPPPPPPAPPAPPATLAAPPAPFTHAASVQTPPQDSYPAAPSAMTTQGPGSAQPALSDKSFIATWLFALFLGVLGVDRFYLGKVGTGIIKLLTFGGLGIWALVDLIITLTQNAKDARGLAVRGEGRQPMIAWIVTGIVVVVALVANIGNAANSVSDRVSAPVVAAPIDDQTANDPADDVAAAPVDDRATVPTVVGSTVAEARVALQAGGFVLVVPEGTGDDWLVTSQNVTGGAKADDGAEITVVAEAPAPVLSLGQRNAVDKAASYLSLMGFSRTGLITQLEFEGFTNEDATFGADNAGADWNAEAAEKAASYLDLMAFSRQGLYDQLAFEGFTSEQIEFGLAAIGY</sequence>
<dbReference type="Pfam" id="PF05154">
    <property type="entry name" value="TM2"/>
    <property type="match status" value="1"/>
</dbReference>
<feature type="compositionally biased region" description="Pro residues" evidence="7">
    <location>
        <begin position="27"/>
        <end position="39"/>
    </location>
</feature>
<feature type="region of interest" description="Disordered" evidence="7">
    <location>
        <begin position="1"/>
        <end position="77"/>
    </location>
</feature>
<evidence type="ECO:0000256" key="7">
    <source>
        <dbReference type="SAM" id="MobiDB-lite"/>
    </source>
</evidence>
<gene>
    <name evidence="10" type="ORF">AB7P39_02910</name>
</gene>
<evidence type="ECO:0000259" key="9">
    <source>
        <dbReference type="PROSITE" id="PS51178"/>
    </source>
</evidence>
<protein>
    <submittedName>
        <fullName evidence="10">Ltp family lipoprotein</fullName>
    </submittedName>
</protein>
<dbReference type="InterPro" id="IPR007829">
    <property type="entry name" value="TM2"/>
</dbReference>
<dbReference type="PANTHER" id="PTHR21016:SF4">
    <property type="entry name" value="TM2 DOMAIN-CONTAINING PROTEIN 2"/>
    <property type="match status" value="1"/>
</dbReference>
<keyword evidence="2 8" id="KW-0812">Transmembrane</keyword>
<dbReference type="SMART" id="SM00740">
    <property type="entry name" value="PASTA"/>
    <property type="match status" value="1"/>
</dbReference>
<organism evidence="10 11">
    <name type="scientific">Microbacterium plantarum</name>
    <dbReference type="NCBI Taxonomy" id="1816425"/>
    <lineage>
        <taxon>Bacteria</taxon>
        <taxon>Bacillati</taxon>
        <taxon>Actinomycetota</taxon>
        <taxon>Actinomycetes</taxon>
        <taxon>Micrococcales</taxon>
        <taxon>Microbacteriaceae</taxon>
        <taxon>Microbacterium</taxon>
    </lineage>
</organism>
<dbReference type="EMBL" id="JBHLHV010000001">
    <property type="protein sequence ID" value="MFB8891789.1"/>
    <property type="molecule type" value="Genomic_DNA"/>
</dbReference>
<evidence type="ECO:0000256" key="1">
    <source>
        <dbReference type="ARBA" id="ARBA00004141"/>
    </source>
</evidence>
<dbReference type="InterPro" id="IPR011434">
    <property type="entry name" value="Ltp-like_HTH"/>
</dbReference>
<keyword evidence="10" id="KW-0449">Lipoprotein</keyword>
<dbReference type="InterPro" id="IPR005543">
    <property type="entry name" value="PASTA_dom"/>
</dbReference>
<evidence type="ECO:0000256" key="4">
    <source>
        <dbReference type="ARBA" id="ARBA00022989"/>
    </source>
</evidence>
<dbReference type="Gene3D" id="1.10.10.10">
    <property type="entry name" value="Winged helix-like DNA-binding domain superfamily/Winged helix DNA-binding domain"/>
    <property type="match status" value="2"/>
</dbReference>
<proteinExistence type="predicted"/>
<keyword evidence="6" id="KW-0325">Glycoprotein</keyword>
<evidence type="ECO:0000256" key="2">
    <source>
        <dbReference type="ARBA" id="ARBA00022692"/>
    </source>
</evidence>
<dbReference type="RefSeq" id="WP_378716634.1">
    <property type="nucleotide sequence ID" value="NZ_JBHLHV010000001.1"/>
</dbReference>
<dbReference type="InterPro" id="IPR036388">
    <property type="entry name" value="WH-like_DNA-bd_sf"/>
</dbReference>
<keyword evidence="11" id="KW-1185">Reference proteome</keyword>
<feature type="transmembrane region" description="Helical" evidence="8">
    <location>
        <begin position="113"/>
        <end position="135"/>
    </location>
</feature>
<feature type="transmembrane region" description="Helical" evidence="8">
    <location>
        <begin position="87"/>
        <end position="107"/>
    </location>
</feature>
<dbReference type="Proteomes" id="UP001589643">
    <property type="component" value="Unassembled WGS sequence"/>
</dbReference>
<feature type="transmembrane region" description="Helical" evidence="8">
    <location>
        <begin position="155"/>
        <end position="174"/>
    </location>
</feature>
<evidence type="ECO:0000256" key="6">
    <source>
        <dbReference type="ARBA" id="ARBA00023180"/>
    </source>
</evidence>
<reference evidence="10 11" key="1">
    <citation type="submission" date="2024-08" db="EMBL/GenBank/DDBJ databases">
        <title>Heavy metals resistant antinobacteria isolated from wastewater.</title>
        <authorList>
            <person name="Roman Ponce B."/>
            <person name="Blanco Mercado M.A."/>
            <person name="Avila Aldana I.N."/>
            <person name="Morales Arrieta S."/>
        </authorList>
    </citation>
    <scope>NUCLEOTIDE SEQUENCE [LARGE SCALE GENOMIC DNA]</scope>
    <source>
        <strain evidence="11">sma-1</strain>
    </source>
</reference>
<keyword evidence="3" id="KW-0732">Signal</keyword>
<dbReference type="Pfam" id="PF03793">
    <property type="entry name" value="PASTA"/>
    <property type="match status" value="1"/>
</dbReference>
<feature type="compositionally biased region" description="Low complexity" evidence="7">
    <location>
        <begin position="40"/>
        <end position="53"/>
    </location>
</feature>
<evidence type="ECO:0000256" key="8">
    <source>
        <dbReference type="SAM" id="Phobius"/>
    </source>
</evidence>
<dbReference type="PROSITE" id="PS51178">
    <property type="entry name" value="PASTA"/>
    <property type="match status" value="1"/>
</dbReference>
<evidence type="ECO:0000256" key="5">
    <source>
        <dbReference type="ARBA" id="ARBA00023136"/>
    </source>
</evidence>
<dbReference type="PANTHER" id="PTHR21016">
    <property type="entry name" value="BETA-AMYLOID BINDING PROTEIN-RELATED"/>
    <property type="match status" value="1"/>
</dbReference>
<feature type="domain" description="PASTA" evidence="9">
    <location>
        <begin position="210"/>
        <end position="273"/>
    </location>
</feature>
<dbReference type="InterPro" id="IPR050932">
    <property type="entry name" value="TM2D1-3-like"/>
</dbReference>
<dbReference type="CDD" id="cd06577">
    <property type="entry name" value="PASTA_pknB"/>
    <property type="match status" value="1"/>
</dbReference>
<dbReference type="Pfam" id="PF07553">
    <property type="entry name" value="Lipoprotein_Ltp"/>
    <property type="match status" value="2"/>
</dbReference>
<comment type="subcellular location">
    <subcellularLocation>
        <location evidence="1">Membrane</location>
        <topology evidence="1">Multi-pass membrane protein</topology>
    </subcellularLocation>
</comment>
<keyword evidence="5 8" id="KW-0472">Membrane</keyword>
<accession>A0ABV5EP98</accession>